<name>A0A2G8K5C4_STIJA</name>
<feature type="compositionally biased region" description="Polar residues" evidence="2">
    <location>
        <begin position="382"/>
        <end position="396"/>
    </location>
</feature>
<reference evidence="4 5" key="1">
    <citation type="journal article" date="2017" name="PLoS Biol.">
        <title>The sea cucumber genome provides insights into morphological evolution and visceral regeneration.</title>
        <authorList>
            <person name="Zhang X."/>
            <person name="Sun L."/>
            <person name="Yuan J."/>
            <person name="Sun Y."/>
            <person name="Gao Y."/>
            <person name="Zhang L."/>
            <person name="Li S."/>
            <person name="Dai H."/>
            <person name="Hamel J.F."/>
            <person name="Liu C."/>
            <person name="Yu Y."/>
            <person name="Liu S."/>
            <person name="Lin W."/>
            <person name="Guo K."/>
            <person name="Jin S."/>
            <person name="Xu P."/>
            <person name="Storey K.B."/>
            <person name="Huan P."/>
            <person name="Zhang T."/>
            <person name="Zhou Y."/>
            <person name="Zhang J."/>
            <person name="Lin C."/>
            <person name="Li X."/>
            <person name="Xing L."/>
            <person name="Huo D."/>
            <person name="Sun M."/>
            <person name="Wang L."/>
            <person name="Mercier A."/>
            <person name="Li F."/>
            <person name="Yang H."/>
            <person name="Xiang J."/>
        </authorList>
    </citation>
    <scope>NUCLEOTIDE SEQUENCE [LARGE SCALE GENOMIC DNA]</scope>
    <source>
        <strain evidence="4">Shaxun</strain>
        <tissue evidence="4">Muscle</tissue>
    </source>
</reference>
<dbReference type="OrthoDB" id="10061772at2759"/>
<dbReference type="SMART" id="SM00324">
    <property type="entry name" value="RhoGAP"/>
    <property type="match status" value="1"/>
</dbReference>
<protein>
    <submittedName>
        <fullName evidence="4">Putative rho GTPase-activating protein 19</fullName>
    </submittedName>
</protein>
<evidence type="ECO:0000256" key="2">
    <source>
        <dbReference type="SAM" id="MobiDB-lite"/>
    </source>
</evidence>
<dbReference type="GO" id="GO:0051056">
    <property type="term" value="P:regulation of small GTPase mediated signal transduction"/>
    <property type="evidence" value="ECO:0007669"/>
    <property type="project" value="TreeGrafter"/>
</dbReference>
<accession>A0A2G8K5C4</accession>
<feature type="region of interest" description="Disordered" evidence="2">
    <location>
        <begin position="377"/>
        <end position="436"/>
    </location>
</feature>
<dbReference type="Pfam" id="PF00620">
    <property type="entry name" value="RhoGAP"/>
    <property type="match status" value="1"/>
</dbReference>
<feature type="region of interest" description="Disordered" evidence="2">
    <location>
        <begin position="451"/>
        <end position="482"/>
    </location>
</feature>
<feature type="region of interest" description="Disordered" evidence="2">
    <location>
        <begin position="507"/>
        <end position="587"/>
    </location>
</feature>
<proteinExistence type="predicted"/>
<feature type="compositionally biased region" description="Polar residues" evidence="2">
    <location>
        <begin position="327"/>
        <end position="339"/>
    </location>
</feature>
<evidence type="ECO:0000256" key="1">
    <source>
        <dbReference type="ARBA" id="ARBA00022468"/>
    </source>
</evidence>
<dbReference type="EMBL" id="MRZV01000866">
    <property type="protein sequence ID" value="PIK43211.1"/>
    <property type="molecule type" value="Genomic_DNA"/>
</dbReference>
<sequence length="587" mass="66336">MSSENLCNPLLYMEIMKRKYPETFAEWCCTELSHVLDFSGAENIGQVLLGNVDVRHGKMITRKFSRKKKHTPDSPTGIFGSPLNDAGFCYARQLIEHLKKAINHEGLFRIPGNSGRQQKLKNRINSREVIDLDSDEFTTNDIACVLKTFLGDLPEPLLTDRQYHAHVEAAGLTLGLDNVPNMSPRERTKLKVLRKSNHIKALKYLSFLLPPLNFKLFKELLELLKSIADNDEMNKMSAFNLGVIFAPHVLWPRYLTTEDLRDQSFVKKLNYAVEFMISHYNQLFIAPSSLLNRCETFIKMGGLVPDESRDNRSNKAPLRPADKSDSSRVSCPQQSTVQVKGQKDHTQAALAQLYSNVQAMPEGPKKRRLMKQFAENSFLPGTPTNVQDDLARQSNLRPRRQRSKSVGESILKQVSTPFHHKKRRLAPPPPEDNGVARQKFQMEKKLCRELVIQLSRPPRPKSRKPSDQENRPSPYTDQSDIKGCSVVLNQLDNMETSSPAVNIIASTSQESNNNHKGKNYGKRPVPLPRSTSSPLSSSSMSNVVHPVPIPRKMPLMEGTPPSPIPRTRRAWSQHATSLEGLQQQTDV</sequence>
<feature type="region of interest" description="Disordered" evidence="2">
    <location>
        <begin position="305"/>
        <end position="344"/>
    </location>
</feature>
<gene>
    <name evidence="4" type="ORF">BSL78_19941</name>
</gene>
<dbReference type="GO" id="GO:0007165">
    <property type="term" value="P:signal transduction"/>
    <property type="evidence" value="ECO:0007669"/>
    <property type="project" value="InterPro"/>
</dbReference>
<dbReference type="InterPro" id="IPR008936">
    <property type="entry name" value="Rho_GTPase_activation_prot"/>
</dbReference>
<feature type="domain" description="Rho-GAP" evidence="3">
    <location>
        <begin position="81"/>
        <end position="284"/>
    </location>
</feature>
<evidence type="ECO:0000259" key="3">
    <source>
        <dbReference type="PROSITE" id="PS50238"/>
    </source>
</evidence>
<evidence type="ECO:0000313" key="4">
    <source>
        <dbReference type="EMBL" id="PIK43211.1"/>
    </source>
</evidence>
<dbReference type="STRING" id="307972.A0A2G8K5C4"/>
<dbReference type="PANTHER" id="PTHR14963:SF7">
    <property type="entry name" value="RHO GTPASE-ACTIVATING PROTEIN 19"/>
    <property type="match status" value="1"/>
</dbReference>
<dbReference type="Proteomes" id="UP000230750">
    <property type="component" value="Unassembled WGS sequence"/>
</dbReference>
<keyword evidence="5" id="KW-1185">Reference proteome</keyword>
<dbReference type="AlphaFoldDB" id="A0A2G8K5C4"/>
<comment type="caution">
    <text evidence="4">The sequence shown here is derived from an EMBL/GenBank/DDBJ whole genome shotgun (WGS) entry which is preliminary data.</text>
</comment>
<dbReference type="InterPro" id="IPR000198">
    <property type="entry name" value="RhoGAP_dom"/>
</dbReference>
<dbReference type="GO" id="GO:0005096">
    <property type="term" value="F:GTPase activator activity"/>
    <property type="evidence" value="ECO:0007669"/>
    <property type="project" value="UniProtKB-KW"/>
</dbReference>
<feature type="compositionally biased region" description="Low complexity" evidence="2">
    <location>
        <begin position="528"/>
        <end position="546"/>
    </location>
</feature>
<dbReference type="PROSITE" id="PS50238">
    <property type="entry name" value="RHOGAP"/>
    <property type="match status" value="1"/>
</dbReference>
<dbReference type="SUPFAM" id="SSF48350">
    <property type="entry name" value="GTPase activation domain, GAP"/>
    <property type="match status" value="1"/>
</dbReference>
<dbReference type="Gene3D" id="1.10.555.10">
    <property type="entry name" value="Rho GTPase activation protein"/>
    <property type="match status" value="1"/>
</dbReference>
<organism evidence="4 5">
    <name type="scientific">Stichopus japonicus</name>
    <name type="common">Sea cucumber</name>
    <dbReference type="NCBI Taxonomy" id="307972"/>
    <lineage>
        <taxon>Eukaryota</taxon>
        <taxon>Metazoa</taxon>
        <taxon>Echinodermata</taxon>
        <taxon>Eleutherozoa</taxon>
        <taxon>Echinozoa</taxon>
        <taxon>Holothuroidea</taxon>
        <taxon>Aspidochirotacea</taxon>
        <taxon>Aspidochirotida</taxon>
        <taxon>Stichopodidae</taxon>
        <taxon>Apostichopus</taxon>
    </lineage>
</organism>
<keyword evidence="1" id="KW-0343">GTPase activation</keyword>
<feature type="compositionally biased region" description="Polar residues" evidence="2">
    <location>
        <begin position="573"/>
        <end position="587"/>
    </location>
</feature>
<evidence type="ECO:0000313" key="5">
    <source>
        <dbReference type="Proteomes" id="UP000230750"/>
    </source>
</evidence>
<dbReference type="PANTHER" id="PTHR14963">
    <property type="entry name" value="RHO GTPASE ACTIVATING PROTEIN 18,19-RELATED"/>
    <property type="match status" value="1"/>
</dbReference>
<dbReference type="GO" id="GO:0005737">
    <property type="term" value="C:cytoplasm"/>
    <property type="evidence" value="ECO:0007669"/>
    <property type="project" value="TreeGrafter"/>
</dbReference>